<evidence type="ECO:0000313" key="3">
    <source>
        <dbReference type="Proteomes" id="UP000038200"/>
    </source>
</evidence>
<dbReference type="GO" id="GO:0003677">
    <property type="term" value="F:DNA binding"/>
    <property type="evidence" value="ECO:0007669"/>
    <property type="project" value="UniProtKB-KW"/>
</dbReference>
<dbReference type="SUPFAM" id="SSF47413">
    <property type="entry name" value="lambda repressor-like DNA-binding domains"/>
    <property type="match status" value="1"/>
</dbReference>
<dbReference type="OrthoDB" id="965427at2"/>
<evidence type="ECO:0000313" key="2">
    <source>
        <dbReference type="EMBL" id="CEN54435.1"/>
    </source>
</evidence>
<name>A0A0B7IRG8_9FLAO</name>
<dbReference type="InterPro" id="IPR001387">
    <property type="entry name" value="Cro/C1-type_HTH"/>
</dbReference>
<evidence type="ECO:0000259" key="1">
    <source>
        <dbReference type="PROSITE" id="PS50943"/>
    </source>
</evidence>
<dbReference type="PROSITE" id="PS50943">
    <property type="entry name" value="HTH_CROC1"/>
    <property type="match status" value="1"/>
</dbReference>
<sequence length="136" mass="15525">MNRVKAFIERGSDGTFGVYVDLEDETLNYGIHGDGTTVEEAIEDFNLSYAEMKKIYEKDGKEFVEAVFEFQYDVASFLAYYGQYMSLAGLSRLTEVSQGQLSHYLNGHRNPSAKTTLKIQTKIQEFGKELQQLHFV</sequence>
<dbReference type="EMBL" id="CDOL01000283">
    <property type="protein sequence ID" value="CEN54435.1"/>
    <property type="molecule type" value="Genomic_DNA"/>
</dbReference>
<dbReference type="AlphaFoldDB" id="A0A0B7IRG8"/>
<dbReference type="CDD" id="cd00093">
    <property type="entry name" value="HTH_XRE"/>
    <property type="match status" value="1"/>
</dbReference>
<proteinExistence type="predicted"/>
<dbReference type="InterPro" id="IPR010982">
    <property type="entry name" value="Lambda_DNA-bd_dom_sf"/>
</dbReference>
<organism evidence="2 3">
    <name type="scientific">Capnocytophaga canis</name>
    <dbReference type="NCBI Taxonomy" id="1848903"/>
    <lineage>
        <taxon>Bacteria</taxon>
        <taxon>Pseudomonadati</taxon>
        <taxon>Bacteroidota</taxon>
        <taxon>Flavobacteriia</taxon>
        <taxon>Flavobacteriales</taxon>
        <taxon>Flavobacteriaceae</taxon>
        <taxon>Capnocytophaga</taxon>
    </lineage>
</organism>
<reference evidence="2 3" key="1">
    <citation type="submission" date="2015-01" db="EMBL/GenBank/DDBJ databases">
        <authorList>
            <person name="Xiang T."/>
            <person name="Song Y."/>
            <person name="Huang L."/>
            <person name="Wang B."/>
            <person name="Wu P."/>
        </authorList>
    </citation>
    <scope>NUCLEOTIDE SEQUENCE [LARGE SCALE GENOMIC DNA]</scope>
    <source>
        <strain evidence="2 3">CcD93</strain>
    </source>
</reference>
<gene>
    <name evidence="2" type="ORF">CCAND93_90019</name>
</gene>
<protein>
    <submittedName>
        <fullName evidence="2">DNA-binding helix-turn-helix protein</fullName>
    </submittedName>
</protein>
<keyword evidence="2" id="KW-0238">DNA-binding</keyword>
<feature type="domain" description="HTH cro/C1-type" evidence="1">
    <location>
        <begin position="85"/>
        <end position="133"/>
    </location>
</feature>
<dbReference type="RefSeq" id="WP_042010159.1">
    <property type="nucleotide sequence ID" value="NZ_BOQK01000039.1"/>
</dbReference>
<accession>A0A0B7IRG8</accession>
<dbReference type="Proteomes" id="UP000038200">
    <property type="component" value="Unassembled WGS sequence"/>
</dbReference>